<dbReference type="OrthoDB" id="9146762at2"/>
<evidence type="ECO:0008006" key="3">
    <source>
        <dbReference type="Google" id="ProtNLM"/>
    </source>
</evidence>
<reference evidence="1 2" key="1">
    <citation type="journal article" date="2013" name="Genome Announc.">
        <title>Draft Genome Sequence of Pseudomonas fluorescens LMG 5329, a White Line-Inducing Principle-Producing Bioindicator for the Mushroom Pathogen Pseudomonas tolaasii.</title>
        <authorList>
            <person name="Ghequire M.G."/>
            <person name="Rokni-Zadeh H."/>
            <person name="Zarrineh P."/>
            <person name="De Mot R."/>
        </authorList>
    </citation>
    <scope>NUCLEOTIDE SEQUENCE [LARGE SCALE GENOMIC DNA]</scope>
    <source>
        <strain evidence="1 2">LMG 5329</strain>
    </source>
</reference>
<dbReference type="Proteomes" id="UP000030060">
    <property type="component" value="Unassembled WGS sequence"/>
</dbReference>
<dbReference type="EMBL" id="ASGY01000150">
    <property type="protein sequence ID" value="KGE66131.1"/>
    <property type="molecule type" value="Genomic_DNA"/>
</dbReference>
<accession>A0A0A1YZ36</accession>
<evidence type="ECO:0000313" key="1">
    <source>
        <dbReference type="EMBL" id="KGE66131.1"/>
    </source>
</evidence>
<dbReference type="AlphaFoldDB" id="A0A0A1YZ36"/>
<evidence type="ECO:0000313" key="2">
    <source>
        <dbReference type="Proteomes" id="UP000030060"/>
    </source>
</evidence>
<comment type="caution">
    <text evidence="1">The sequence shown here is derived from an EMBL/GenBank/DDBJ whole genome shotgun (WGS) entry which is preliminary data.</text>
</comment>
<organism evidence="1 2">
    <name type="scientific">Pseudomonas fluorescens LMG 5329</name>
    <dbReference type="NCBI Taxonomy" id="1324332"/>
    <lineage>
        <taxon>Bacteria</taxon>
        <taxon>Pseudomonadati</taxon>
        <taxon>Pseudomonadota</taxon>
        <taxon>Gammaproteobacteria</taxon>
        <taxon>Pseudomonadales</taxon>
        <taxon>Pseudomonadaceae</taxon>
        <taxon>Pseudomonas</taxon>
    </lineage>
</organism>
<dbReference type="RefSeq" id="WP_038848432.1">
    <property type="nucleotide sequence ID" value="NZ_ASGY01000150.1"/>
</dbReference>
<protein>
    <recommendedName>
        <fullName evidence="3">ATPase</fullName>
    </recommendedName>
</protein>
<sequence>MKYYSLQLQPMQESGAFLLRALQNEETPLLDLLVRESVQNSLDAGRSGSQALPVSVNFHFREHSLGAIASTFSEGLDLEMLDKRYPRTPKLLEIRDSDTEGLTGPISFDDVDANGQHGNFLKLVFEIGRTRADDSAGGSWGLGKTCYFRMGAGLVIYYSRIQTPDGYEERLVASLVEDEDRADRLQSETKTGIAWWVADDTLSAITAQNQIHEVLDAFGSRPFTGKTTGTAIIIPLLKENLLPVFCEEGRPAPWWYSSAENYVSVAIQRWFSARLDNPFFASGRYLSASVNGNEITSGEMLPTFRVSQCLYDRAVRDVPEKGDYLTDIGVKNADVLCRAIQLRGEFVASAPAGWLVAVALSPRQLQMDAPDNVASPETCIFSKADSGAPHRPIVTFMRSPGMNICWDDSIDSRGWAGGFTGFADGRYVMALFLPDSEQELLPSQARGLRSTIQNLEGYLRSCERADHAAWIDVSGGGIVGKIRSQCGRALKDFGVPPQPSVTVKPLMRMSRKFAELVLPSRGFGGDGRFGKATPRTAISIRQDPRGGTVLSPELEITDIRYEASFIVMKWCLRWGMVQPNLPREIVVSVDSEAGPITFDQWIESGLGAFPFRFEAIQLASSAISVHSTEVAGGSAVRLMVVTASVQPGLILEGELNVRVVESGGKLLRPVISVRASGTNGVVE</sequence>
<proteinExistence type="predicted"/>
<name>A0A0A1YZ36_PSEFL</name>
<gene>
    <name evidence="1" type="ORF">K814_0120370</name>
</gene>